<name>A0AA36J3J5_9DINO</name>
<keyword evidence="2" id="KW-1185">Reference proteome</keyword>
<comment type="caution">
    <text evidence="1">The sequence shown here is derived from an EMBL/GenBank/DDBJ whole genome shotgun (WGS) entry which is preliminary data.</text>
</comment>
<dbReference type="AlphaFoldDB" id="A0AA36J3J5"/>
<organism evidence="1 2">
    <name type="scientific">Effrenium voratum</name>
    <dbReference type="NCBI Taxonomy" id="2562239"/>
    <lineage>
        <taxon>Eukaryota</taxon>
        <taxon>Sar</taxon>
        <taxon>Alveolata</taxon>
        <taxon>Dinophyceae</taxon>
        <taxon>Suessiales</taxon>
        <taxon>Symbiodiniaceae</taxon>
        <taxon>Effrenium</taxon>
    </lineage>
</organism>
<gene>
    <name evidence="1" type="ORF">EVOR1521_LOCUS22250</name>
</gene>
<reference evidence="1" key="1">
    <citation type="submission" date="2023-08" db="EMBL/GenBank/DDBJ databases">
        <authorList>
            <person name="Chen Y."/>
            <person name="Shah S."/>
            <person name="Dougan E. K."/>
            <person name="Thang M."/>
            <person name="Chan C."/>
        </authorList>
    </citation>
    <scope>NUCLEOTIDE SEQUENCE</scope>
</reference>
<protein>
    <submittedName>
        <fullName evidence="1">Uncharacterized protein</fullName>
    </submittedName>
</protein>
<dbReference type="EMBL" id="CAUJNA010003300">
    <property type="protein sequence ID" value="CAJ1398457.1"/>
    <property type="molecule type" value="Genomic_DNA"/>
</dbReference>
<dbReference type="Proteomes" id="UP001178507">
    <property type="component" value="Unassembled WGS sequence"/>
</dbReference>
<sequence length="106" mass="11244">MECSDFADPHESAFADLALATLACEQEVSRDFAGLVSLDCLAGPCGSAILNRVAPQCLREGGCKQVQSDMQCDASLCDDIKIKPESLATSLVSRDTPRAELASHLN</sequence>
<proteinExistence type="predicted"/>
<accession>A0AA36J3J5</accession>
<evidence type="ECO:0000313" key="1">
    <source>
        <dbReference type="EMBL" id="CAJ1398457.1"/>
    </source>
</evidence>
<evidence type="ECO:0000313" key="2">
    <source>
        <dbReference type="Proteomes" id="UP001178507"/>
    </source>
</evidence>